<dbReference type="Proteomes" id="UP000185781">
    <property type="component" value="Unassembled WGS sequence"/>
</dbReference>
<dbReference type="STRING" id="373672.SAMN05421785_111106"/>
<keyword evidence="1 2" id="KW-0732">Signal</keyword>
<feature type="chain" id="PRO_5013383483" evidence="2">
    <location>
        <begin position="21"/>
        <end position="275"/>
    </location>
</feature>
<name>A0A1N7QGL6_9FLAO</name>
<dbReference type="EMBL" id="FTOV01000011">
    <property type="protein sequence ID" value="SIT21904.1"/>
    <property type="molecule type" value="Genomic_DNA"/>
</dbReference>
<evidence type="ECO:0000256" key="2">
    <source>
        <dbReference type="SAM" id="SignalP"/>
    </source>
</evidence>
<protein>
    <submittedName>
        <fullName evidence="4">Por secretion system C-terminal sorting domain-containing protein</fullName>
    </submittedName>
</protein>
<gene>
    <name evidence="4" type="ORF">SAMN05421785_111106</name>
</gene>
<reference evidence="4 5" key="1">
    <citation type="submission" date="2017-01" db="EMBL/GenBank/DDBJ databases">
        <authorList>
            <person name="Mah S.A."/>
            <person name="Swanson W.J."/>
            <person name="Moy G.W."/>
            <person name="Vacquier V.D."/>
        </authorList>
    </citation>
    <scope>NUCLEOTIDE SEQUENCE [LARGE SCALE GENOMIC DNA]</scope>
    <source>
        <strain evidence="4 5">DSM 18014</strain>
    </source>
</reference>
<evidence type="ECO:0000259" key="3">
    <source>
        <dbReference type="Pfam" id="PF18962"/>
    </source>
</evidence>
<feature type="domain" description="Secretion system C-terminal sorting" evidence="3">
    <location>
        <begin position="210"/>
        <end position="275"/>
    </location>
</feature>
<proteinExistence type="predicted"/>
<organism evidence="4 5">
    <name type="scientific">Chryseobacterium gambrini</name>
    <dbReference type="NCBI Taxonomy" id="373672"/>
    <lineage>
        <taxon>Bacteria</taxon>
        <taxon>Pseudomonadati</taxon>
        <taxon>Bacteroidota</taxon>
        <taxon>Flavobacteriia</taxon>
        <taxon>Flavobacteriales</taxon>
        <taxon>Weeksellaceae</taxon>
        <taxon>Chryseobacterium group</taxon>
        <taxon>Chryseobacterium</taxon>
    </lineage>
</organism>
<dbReference type="RefSeq" id="WP_076395170.1">
    <property type="nucleotide sequence ID" value="NZ_FTOV01000011.1"/>
</dbReference>
<dbReference type="AlphaFoldDB" id="A0A1N7QGL6"/>
<dbReference type="NCBIfam" id="TIGR04183">
    <property type="entry name" value="Por_Secre_tail"/>
    <property type="match status" value="1"/>
</dbReference>
<evidence type="ECO:0000256" key="1">
    <source>
        <dbReference type="ARBA" id="ARBA00022729"/>
    </source>
</evidence>
<evidence type="ECO:0000313" key="5">
    <source>
        <dbReference type="Proteomes" id="UP000185781"/>
    </source>
</evidence>
<dbReference type="OrthoDB" id="9805017at2"/>
<sequence length="275" mass="29883">MKSTTILLIFSLFISTFSNAQTSTEQFETESVGSTSFTDNGVIFNIISGVATYDIYALSGGGWNGTAADNRFIDNTGTATAQYANSSLTIKTTSNLFKVNRFWVYLTDRLNVLSAPGTLTVTGKLSGVTKFSQTKSTGFTTSISTNNGFTLIDLTNLNGQNYSNIVLDELVVTIGGDFRYMALDAFTWVKDTGLVLAANEVKPSKKDSGVYPNPTNGPLTIKTDENTKFEVYSQAGQLVKTIETQKGINETDISELPKGVYTVKSSRESYKIIKK</sequence>
<feature type="signal peptide" evidence="2">
    <location>
        <begin position="1"/>
        <end position="20"/>
    </location>
</feature>
<evidence type="ECO:0000313" key="4">
    <source>
        <dbReference type="EMBL" id="SIT21904.1"/>
    </source>
</evidence>
<dbReference type="Pfam" id="PF18962">
    <property type="entry name" value="Por_Secre_tail"/>
    <property type="match status" value="1"/>
</dbReference>
<accession>A0A1N7QGL6</accession>
<dbReference type="InterPro" id="IPR026444">
    <property type="entry name" value="Secre_tail"/>
</dbReference>